<dbReference type="Proteomes" id="UP000294641">
    <property type="component" value="Unassembled WGS sequence"/>
</dbReference>
<sequence>MENMYGNEIYDVPKNELEINLPYTFIRKSDIDFSWSELYWGWMNRFISDETLIEIAEQEVVNDIFSEETLELASIMKSEIFVEQKKIKDLIEKIIDENLLRNKQFILNCKNKYLFAIASYLYQNSLSIECDQGYETILASIIEDFRAPSKSAEEFLFVLLEWVAYGIRADQELMEPWHVFLEQQHTCFFNEWNEK</sequence>
<proteinExistence type="predicted"/>
<dbReference type="AlphaFoldDB" id="A0A8B4QAC1"/>
<comment type="caution">
    <text evidence="1">The sequence shown here is derived from an EMBL/GenBank/DDBJ whole genome shotgun (WGS) entry which is preliminary data.</text>
</comment>
<dbReference type="RefSeq" id="WP_109350855.1">
    <property type="nucleotide sequence ID" value="NZ_BJUE01000084.1"/>
</dbReference>
<evidence type="ECO:0000313" key="3">
    <source>
        <dbReference type="Proteomes" id="UP000254330"/>
    </source>
</evidence>
<dbReference type="OrthoDB" id="2455554at2"/>
<organism evidence="1 3">
    <name type="scientific">Kurthia zopfii</name>
    <dbReference type="NCBI Taxonomy" id="1650"/>
    <lineage>
        <taxon>Bacteria</taxon>
        <taxon>Bacillati</taxon>
        <taxon>Bacillota</taxon>
        <taxon>Bacilli</taxon>
        <taxon>Bacillales</taxon>
        <taxon>Caryophanaceae</taxon>
        <taxon>Kurthia</taxon>
    </lineage>
</organism>
<dbReference type="EMBL" id="SNZG01000062">
    <property type="protein sequence ID" value="TDR32613.1"/>
    <property type="molecule type" value="Genomic_DNA"/>
</dbReference>
<evidence type="ECO:0000313" key="1">
    <source>
        <dbReference type="EMBL" id="STX09657.1"/>
    </source>
</evidence>
<gene>
    <name evidence="2" type="ORF">DFR61_1622</name>
    <name evidence="1" type="ORF">NCTC10597_01349</name>
</gene>
<name>A0A8B4QAC1_9BACL</name>
<reference evidence="2 4" key="2">
    <citation type="submission" date="2019-03" db="EMBL/GenBank/DDBJ databases">
        <title>Genomic Encyclopedia of Type Strains, Phase IV (KMG-IV): sequencing the most valuable type-strain genomes for metagenomic binning, comparative biology and taxonomic classification.</title>
        <authorList>
            <person name="Goeker M."/>
        </authorList>
    </citation>
    <scope>NUCLEOTIDE SEQUENCE [LARGE SCALE GENOMIC DNA]</scope>
    <source>
        <strain evidence="2 4">DSM 20580</strain>
    </source>
</reference>
<evidence type="ECO:0000313" key="4">
    <source>
        <dbReference type="Proteomes" id="UP000294641"/>
    </source>
</evidence>
<protein>
    <submittedName>
        <fullName evidence="2">Uncharacterized protein DUF2247</fullName>
    </submittedName>
    <submittedName>
        <fullName evidence="1">Uncharacterized protein conserved in bacteria</fullName>
    </submittedName>
</protein>
<dbReference type="EMBL" id="UGNP01000001">
    <property type="protein sequence ID" value="STX09657.1"/>
    <property type="molecule type" value="Genomic_DNA"/>
</dbReference>
<keyword evidence="4" id="KW-1185">Reference proteome</keyword>
<evidence type="ECO:0000313" key="2">
    <source>
        <dbReference type="EMBL" id="TDR32613.1"/>
    </source>
</evidence>
<reference evidence="1 3" key="1">
    <citation type="submission" date="2018-06" db="EMBL/GenBank/DDBJ databases">
        <authorList>
            <consortium name="Pathogen Informatics"/>
            <person name="Doyle S."/>
        </authorList>
    </citation>
    <scope>NUCLEOTIDE SEQUENCE [LARGE SCALE GENOMIC DNA]</scope>
    <source>
        <strain evidence="1 3">NCTC10597</strain>
    </source>
</reference>
<accession>A0A8B4QAC1</accession>
<dbReference type="Proteomes" id="UP000254330">
    <property type="component" value="Unassembled WGS sequence"/>
</dbReference>